<dbReference type="PATRIC" id="fig|1618405.3.peg.198"/>
<dbReference type="PANTHER" id="PTHR11138:SF5">
    <property type="entry name" value="METHIONYL-TRNA FORMYLTRANSFERASE, MITOCHONDRIAL"/>
    <property type="match status" value="1"/>
</dbReference>
<evidence type="ECO:0000259" key="6">
    <source>
        <dbReference type="Pfam" id="PF00551"/>
    </source>
</evidence>
<evidence type="ECO:0000256" key="3">
    <source>
        <dbReference type="ARBA" id="ARBA00022679"/>
    </source>
</evidence>
<evidence type="ECO:0000256" key="1">
    <source>
        <dbReference type="ARBA" id="ARBA00010699"/>
    </source>
</evidence>
<evidence type="ECO:0000256" key="5">
    <source>
        <dbReference type="HAMAP-Rule" id="MF_00182"/>
    </source>
</evidence>
<evidence type="ECO:0000256" key="4">
    <source>
        <dbReference type="ARBA" id="ARBA00022917"/>
    </source>
</evidence>
<evidence type="ECO:0000259" key="7">
    <source>
        <dbReference type="Pfam" id="PF02911"/>
    </source>
</evidence>
<evidence type="ECO:0000256" key="2">
    <source>
        <dbReference type="ARBA" id="ARBA00012261"/>
    </source>
</evidence>
<comment type="catalytic activity">
    <reaction evidence="5">
        <text>L-methionyl-tRNA(fMet) + (6R)-10-formyltetrahydrofolate = N-formyl-L-methionyl-tRNA(fMet) + (6S)-5,6,7,8-tetrahydrofolate + H(+)</text>
        <dbReference type="Rhea" id="RHEA:24380"/>
        <dbReference type="Rhea" id="RHEA-COMP:9952"/>
        <dbReference type="Rhea" id="RHEA-COMP:9953"/>
        <dbReference type="ChEBI" id="CHEBI:15378"/>
        <dbReference type="ChEBI" id="CHEBI:57453"/>
        <dbReference type="ChEBI" id="CHEBI:78530"/>
        <dbReference type="ChEBI" id="CHEBI:78844"/>
        <dbReference type="ChEBI" id="CHEBI:195366"/>
        <dbReference type="EC" id="2.1.2.9"/>
    </reaction>
</comment>
<dbReference type="InterPro" id="IPR005793">
    <property type="entry name" value="Formyl_trans_C"/>
</dbReference>
<dbReference type="Pfam" id="PF02911">
    <property type="entry name" value="Formyl_trans_C"/>
    <property type="match status" value="1"/>
</dbReference>
<dbReference type="InterPro" id="IPR002376">
    <property type="entry name" value="Formyl_transf_N"/>
</dbReference>
<dbReference type="SUPFAM" id="SSF53328">
    <property type="entry name" value="Formyltransferase"/>
    <property type="match status" value="1"/>
</dbReference>
<dbReference type="EC" id="2.1.2.9" evidence="2 5"/>
<dbReference type="GO" id="GO:0005829">
    <property type="term" value="C:cytosol"/>
    <property type="evidence" value="ECO:0007669"/>
    <property type="project" value="TreeGrafter"/>
</dbReference>
<comment type="caution">
    <text evidence="8">The sequence shown here is derived from an EMBL/GenBank/DDBJ whole genome shotgun (WGS) entry which is preliminary data.</text>
</comment>
<dbReference type="Pfam" id="PF00551">
    <property type="entry name" value="Formyl_trans_N"/>
    <property type="match status" value="1"/>
</dbReference>
<dbReference type="InterPro" id="IPR011034">
    <property type="entry name" value="Formyl_transferase-like_C_sf"/>
</dbReference>
<dbReference type="Proteomes" id="UP000034531">
    <property type="component" value="Unassembled WGS sequence"/>
</dbReference>
<dbReference type="HAMAP" id="MF_00182">
    <property type="entry name" value="Formyl_trans"/>
    <property type="match status" value="1"/>
</dbReference>
<feature type="binding site" evidence="5">
    <location>
        <begin position="100"/>
        <end position="103"/>
    </location>
    <ligand>
        <name>(6S)-5,6,7,8-tetrahydrofolate</name>
        <dbReference type="ChEBI" id="CHEBI:57453"/>
    </ligand>
</feature>
<evidence type="ECO:0000313" key="9">
    <source>
        <dbReference type="Proteomes" id="UP000034531"/>
    </source>
</evidence>
<dbReference type="InterPro" id="IPR041711">
    <property type="entry name" value="Met-tRNA-FMT_N"/>
</dbReference>
<keyword evidence="4 5" id="KW-0648">Protein biosynthesis</keyword>
<name>A0A0G0TVX6_9BACT</name>
<dbReference type="InterPro" id="IPR036477">
    <property type="entry name" value="Formyl_transf_N_sf"/>
</dbReference>
<sequence length="271" mass="30349">MKIAFLGTPRFAQIILEELIKTEYKPQLVITAPDQKVGRGQILMPSEVKVVAQDNGIEVRHELFGIQDQIDMAILVAFGQLIPENVLNLPKFGFINVHPSLLPKYRGPSPIQTAILSGEEKTGVSIMLLDKELDHGPILTQKELAIGLQDTYSSLLEKLAKLGTELLLETLPKYQLGDLKPIQQDNSKAILCEKITKESGKINVTNPPDLKTLDRMIRAFHPWPTVWTEIDGKRIKFLPEGKIQPEGKRPLTISEFKNGYPQIAKKIESIC</sequence>
<protein>
    <recommendedName>
        <fullName evidence="2 5">Methionyl-tRNA formyltransferase</fullName>
        <ecNumber evidence="2 5">2.1.2.9</ecNumber>
    </recommendedName>
</protein>
<dbReference type="Gene3D" id="3.40.50.12230">
    <property type="match status" value="1"/>
</dbReference>
<gene>
    <name evidence="5" type="primary">fmt</name>
    <name evidence="8" type="ORF">UT84_C0002G0091</name>
</gene>
<evidence type="ECO:0000313" key="8">
    <source>
        <dbReference type="EMBL" id="KKR51230.1"/>
    </source>
</evidence>
<dbReference type="NCBIfam" id="TIGR00460">
    <property type="entry name" value="fmt"/>
    <property type="match status" value="1"/>
</dbReference>
<comment type="function">
    <text evidence="5">Attaches a formyl group to the free amino group of methionyl-tRNA(fMet). The formyl group appears to play a dual role in the initiator identity of N-formylmethionyl-tRNA by promoting its recognition by IF2 and preventing the misappropriation of this tRNA by the elongation apparatus.</text>
</comment>
<accession>A0A0G0TVX6</accession>
<reference evidence="8 9" key="1">
    <citation type="journal article" date="2015" name="Nature">
        <title>rRNA introns, odd ribosomes, and small enigmatic genomes across a large radiation of phyla.</title>
        <authorList>
            <person name="Brown C.T."/>
            <person name="Hug L.A."/>
            <person name="Thomas B.C."/>
            <person name="Sharon I."/>
            <person name="Castelle C.J."/>
            <person name="Singh A."/>
            <person name="Wilkins M.J."/>
            <person name="Williams K.H."/>
            <person name="Banfield J.F."/>
        </authorList>
    </citation>
    <scope>NUCLEOTIDE SEQUENCE [LARGE SCALE GENOMIC DNA]</scope>
</reference>
<dbReference type="GO" id="GO:0004479">
    <property type="term" value="F:methionyl-tRNA formyltransferase activity"/>
    <property type="evidence" value="ECO:0007669"/>
    <property type="project" value="UniProtKB-UniRule"/>
</dbReference>
<dbReference type="PANTHER" id="PTHR11138">
    <property type="entry name" value="METHIONYL-TRNA FORMYLTRANSFERASE"/>
    <property type="match status" value="1"/>
</dbReference>
<proteinExistence type="inferred from homology"/>
<feature type="domain" description="Formyl transferase N-terminal" evidence="6">
    <location>
        <begin position="1"/>
        <end position="170"/>
    </location>
</feature>
<organism evidence="8 9">
    <name type="scientific">Candidatus Curtissbacteria bacterium GW2011_GWA1_40_16</name>
    <dbReference type="NCBI Taxonomy" id="1618405"/>
    <lineage>
        <taxon>Bacteria</taxon>
        <taxon>Candidatus Curtissiibacteriota</taxon>
    </lineage>
</organism>
<keyword evidence="3 5" id="KW-0808">Transferase</keyword>
<comment type="similarity">
    <text evidence="1 5">Belongs to the Fmt family.</text>
</comment>
<dbReference type="InterPro" id="IPR005794">
    <property type="entry name" value="Fmt"/>
</dbReference>
<dbReference type="CDD" id="cd08646">
    <property type="entry name" value="FMT_core_Met-tRNA-FMT_N"/>
    <property type="match status" value="1"/>
</dbReference>
<dbReference type="SUPFAM" id="SSF50486">
    <property type="entry name" value="FMT C-terminal domain-like"/>
    <property type="match status" value="1"/>
</dbReference>
<dbReference type="EMBL" id="LBYI01000002">
    <property type="protein sequence ID" value="KKR51230.1"/>
    <property type="molecule type" value="Genomic_DNA"/>
</dbReference>
<dbReference type="AlphaFoldDB" id="A0A0G0TVX6"/>
<feature type="domain" description="Formyl transferase C-terminal" evidence="7">
    <location>
        <begin position="194"/>
        <end position="238"/>
    </location>
</feature>